<organism evidence="2 3">
    <name type="scientific">Candidatus Ordinivivax streblomastigis</name>
    <dbReference type="NCBI Taxonomy" id="2540710"/>
    <lineage>
        <taxon>Bacteria</taxon>
        <taxon>Pseudomonadati</taxon>
        <taxon>Bacteroidota</taxon>
        <taxon>Bacteroidia</taxon>
        <taxon>Bacteroidales</taxon>
        <taxon>Candidatus Ordinivivax</taxon>
    </lineage>
</organism>
<keyword evidence="1" id="KW-0812">Transmembrane</keyword>
<feature type="transmembrane region" description="Helical" evidence="1">
    <location>
        <begin position="12"/>
        <end position="32"/>
    </location>
</feature>
<feature type="transmembrane region" description="Helical" evidence="1">
    <location>
        <begin position="199"/>
        <end position="219"/>
    </location>
</feature>
<feature type="transmembrane region" description="Helical" evidence="1">
    <location>
        <begin position="68"/>
        <end position="91"/>
    </location>
</feature>
<reference evidence="2 3" key="1">
    <citation type="submission" date="2019-03" db="EMBL/GenBank/DDBJ databases">
        <title>Single cell metagenomics reveals metabolic interactions within the superorganism composed of flagellate Streblomastix strix and complex community of Bacteroidetes bacteria on its surface.</title>
        <authorList>
            <person name="Treitli S.C."/>
            <person name="Kolisko M."/>
            <person name="Husnik F."/>
            <person name="Keeling P."/>
            <person name="Hampl V."/>
        </authorList>
    </citation>
    <scope>NUCLEOTIDE SEQUENCE [LARGE SCALE GENOMIC DNA]</scope>
    <source>
        <strain evidence="2">St1</strain>
    </source>
</reference>
<feature type="transmembrane region" description="Helical" evidence="1">
    <location>
        <begin position="142"/>
        <end position="163"/>
    </location>
</feature>
<evidence type="ECO:0008006" key="4">
    <source>
        <dbReference type="Google" id="ProtNLM"/>
    </source>
</evidence>
<dbReference type="Proteomes" id="UP000324575">
    <property type="component" value="Unassembled WGS sequence"/>
</dbReference>
<proteinExistence type="predicted"/>
<dbReference type="EMBL" id="SNRX01000024">
    <property type="protein sequence ID" value="KAA6301194.1"/>
    <property type="molecule type" value="Genomic_DNA"/>
</dbReference>
<evidence type="ECO:0000313" key="3">
    <source>
        <dbReference type="Proteomes" id="UP000324575"/>
    </source>
</evidence>
<keyword evidence="1" id="KW-0472">Membrane</keyword>
<evidence type="ECO:0000256" key="1">
    <source>
        <dbReference type="SAM" id="Phobius"/>
    </source>
</evidence>
<keyword evidence="1" id="KW-1133">Transmembrane helix</keyword>
<accession>A0A5M8NYA1</accession>
<protein>
    <recommendedName>
        <fullName evidence="4">DUF4271 domain-containing protein</fullName>
    </recommendedName>
</protein>
<gene>
    <name evidence="2" type="ORF">EZS26_002648</name>
</gene>
<feature type="transmembrane region" description="Helical" evidence="1">
    <location>
        <begin position="103"/>
        <end position="130"/>
    </location>
</feature>
<evidence type="ECO:0000313" key="2">
    <source>
        <dbReference type="EMBL" id="KAA6301194.1"/>
    </source>
</evidence>
<comment type="caution">
    <text evidence="2">The sequence shown here is derived from an EMBL/GenBank/DDBJ whole genome shotgun (WGS) entry which is preliminary data.</text>
</comment>
<feature type="transmembrane region" description="Helical" evidence="1">
    <location>
        <begin position="169"/>
        <end position="187"/>
    </location>
</feature>
<dbReference type="Pfam" id="PF14093">
    <property type="entry name" value="DUF4271"/>
    <property type="match status" value="1"/>
</dbReference>
<dbReference type="InterPro" id="IPR025367">
    <property type="entry name" value="DUF4271"/>
</dbReference>
<sequence>MRTEELLSEWPATQNGGFLLFLLCFFLTASLLKGGRKLIASMLYSLFSNNNRQSIFSNTVNNELISKLLLCLQTIVLMSVILSLVIMSQIRLPMEPMAHWLEILGISSLAVLAFILYQYITTSIVGWVFLDKDDIQIWNSNYFSILSLSGLVLFVPALCMFFFPEAYYYGFYFTLCYMIFVEGLIALKIYKIFFRQKSGFIYFILYLCTRKLVPLYLLYRALIYFIR</sequence>
<name>A0A5M8NYA1_9BACT</name>
<dbReference type="AlphaFoldDB" id="A0A5M8NYA1"/>